<comment type="caution">
    <text evidence="1">The sequence shown here is derived from an EMBL/GenBank/DDBJ whole genome shotgun (WGS) entry which is preliminary data.</text>
</comment>
<sequence length="121" mass="14199">MEKKYLCILHFEYNKENLQPFFVSGLKALGFFPKLMSIYFNLNEMLEDVSFDEDVLLDCLKKEPASIQIKNTIYEEGGNKYFWFRISIKAGRILCIEWANNNLEFLLNSDCKLPHDSAMIV</sequence>
<keyword evidence="2" id="KW-1185">Reference proteome</keyword>
<dbReference type="AlphaFoldDB" id="A0A931GUU3"/>
<name>A0A931GUU3_9BACT</name>
<evidence type="ECO:0000313" key="2">
    <source>
        <dbReference type="Proteomes" id="UP000628448"/>
    </source>
</evidence>
<dbReference type="EMBL" id="JADWYR010000002">
    <property type="protein sequence ID" value="MBG9377051.1"/>
    <property type="molecule type" value="Genomic_DNA"/>
</dbReference>
<accession>A0A931GUU3</accession>
<gene>
    <name evidence="1" type="ORF">I5907_12470</name>
</gene>
<proteinExistence type="predicted"/>
<reference evidence="1" key="1">
    <citation type="submission" date="2020-11" db="EMBL/GenBank/DDBJ databases">
        <title>Bacterial whole genome sequence for Panacibacter sp. DH6.</title>
        <authorList>
            <person name="Le V."/>
            <person name="Ko S."/>
            <person name="Ahn C.-Y."/>
            <person name="Oh H.-M."/>
        </authorList>
    </citation>
    <scope>NUCLEOTIDE SEQUENCE</scope>
    <source>
        <strain evidence="1">DH6</strain>
    </source>
</reference>
<dbReference type="Proteomes" id="UP000628448">
    <property type="component" value="Unassembled WGS sequence"/>
</dbReference>
<dbReference type="RefSeq" id="WP_196991152.1">
    <property type="nucleotide sequence ID" value="NZ_JADWYR010000002.1"/>
</dbReference>
<organism evidence="1 2">
    <name type="scientific">Panacibacter microcysteis</name>
    <dbReference type="NCBI Taxonomy" id="2793269"/>
    <lineage>
        <taxon>Bacteria</taxon>
        <taxon>Pseudomonadati</taxon>
        <taxon>Bacteroidota</taxon>
        <taxon>Chitinophagia</taxon>
        <taxon>Chitinophagales</taxon>
        <taxon>Chitinophagaceae</taxon>
        <taxon>Panacibacter</taxon>
    </lineage>
</organism>
<protein>
    <submittedName>
        <fullName evidence="1">Uncharacterized protein</fullName>
    </submittedName>
</protein>
<evidence type="ECO:0000313" key="1">
    <source>
        <dbReference type="EMBL" id="MBG9377051.1"/>
    </source>
</evidence>